<keyword evidence="2" id="KW-1133">Transmembrane helix</keyword>
<dbReference type="STRING" id="981085.W9QU71"/>
<sequence>MLNQIKRKTINCFCLGAYFDEKRVRRERGRSGKKTPEELRREQNGGAQVRSKQRKSGEKETRENESGEKNGGARPVGTLTLLSTMMSEVIKNLMNNNSEEETWSWEARDILLDTWTTLLVLVLCGVAASASAFNDDVDSSYLQASISGMPEYYKNLHMAH</sequence>
<feature type="region of interest" description="Disordered" evidence="1">
    <location>
        <begin position="25"/>
        <end position="77"/>
    </location>
</feature>
<feature type="compositionally biased region" description="Basic and acidic residues" evidence="1">
    <location>
        <begin position="34"/>
        <end position="43"/>
    </location>
</feature>
<evidence type="ECO:0000256" key="1">
    <source>
        <dbReference type="SAM" id="MobiDB-lite"/>
    </source>
</evidence>
<keyword evidence="4" id="KW-1185">Reference proteome</keyword>
<keyword evidence="2" id="KW-0812">Transmembrane</keyword>
<accession>W9QU71</accession>
<proteinExistence type="predicted"/>
<gene>
    <name evidence="3" type="ORF">L484_013997</name>
</gene>
<dbReference type="Proteomes" id="UP000030645">
    <property type="component" value="Unassembled WGS sequence"/>
</dbReference>
<protein>
    <submittedName>
        <fullName evidence="3">Uncharacterized protein</fullName>
    </submittedName>
</protein>
<feature type="compositionally biased region" description="Basic and acidic residues" evidence="1">
    <location>
        <begin position="55"/>
        <end position="68"/>
    </location>
</feature>
<evidence type="ECO:0000313" key="4">
    <source>
        <dbReference type="Proteomes" id="UP000030645"/>
    </source>
</evidence>
<evidence type="ECO:0000313" key="3">
    <source>
        <dbReference type="EMBL" id="EXB54267.1"/>
    </source>
</evidence>
<organism evidence="3 4">
    <name type="scientific">Morus notabilis</name>
    <dbReference type="NCBI Taxonomy" id="981085"/>
    <lineage>
        <taxon>Eukaryota</taxon>
        <taxon>Viridiplantae</taxon>
        <taxon>Streptophyta</taxon>
        <taxon>Embryophyta</taxon>
        <taxon>Tracheophyta</taxon>
        <taxon>Spermatophyta</taxon>
        <taxon>Magnoliopsida</taxon>
        <taxon>eudicotyledons</taxon>
        <taxon>Gunneridae</taxon>
        <taxon>Pentapetalae</taxon>
        <taxon>rosids</taxon>
        <taxon>fabids</taxon>
        <taxon>Rosales</taxon>
        <taxon>Moraceae</taxon>
        <taxon>Moreae</taxon>
        <taxon>Morus</taxon>
    </lineage>
</organism>
<feature type="transmembrane region" description="Helical" evidence="2">
    <location>
        <begin position="110"/>
        <end position="133"/>
    </location>
</feature>
<name>W9QU71_9ROSA</name>
<evidence type="ECO:0000256" key="2">
    <source>
        <dbReference type="SAM" id="Phobius"/>
    </source>
</evidence>
<keyword evidence="2" id="KW-0472">Membrane</keyword>
<dbReference type="EMBL" id="KE344164">
    <property type="protein sequence ID" value="EXB54267.1"/>
    <property type="molecule type" value="Genomic_DNA"/>
</dbReference>
<dbReference type="AlphaFoldDB" id="W9QU71"/>
<reference evidence="4" key="1">
    <citation type="submission" date="2013-01" db="EMBL/GenBank/DDBJ databases">
        <title>Draft Genome Sequence of a Mulberry Tree, Morus notabilis C.K. Schneid.</title>
        <authorList>
            <person name="He N."/>
            <person name="Zhao S."/>
        </authorList>
    </citation>
    <scope>NUCLEOTIDE SEQUENCE</scope>
</reference>